<dbReference type="AlphaFoldDB" id="A0A2W1JNZ6"/>
<evidence type="ECO:0000313" key="4">
    <source>
        <dbReference type="EMBL" id="PZD75053.1"/>
    </source>
</evidence>
<evidence type="ECO:0000259" key="3">
    <source>
        <dbReference type="Pfam" id="PF12146"/>
    </source>
</evidence>
<dbReference type="GO" id="GO:0070205">
    <property type="term" value="F:2-succinyl-6-hydroxy-2,4-cyclohexadiene-1-carboxylate synthase activity"/>
    <property type="evidence" value="ECO:0007669"/>
    <property type="project" value="UniProtKB-EC"/>
</dbReference>
<organism evidence="4 5">
    <name type="scientific">Acaryochloris thomasi RCC1774</name>
    <dbReference type="NCBI Taxonomy" id="1764569"/>
    <lineage>
        <taxon>Bacteria</taxon>
        <taxon>Bacillati</taxon>
        <taxon>Cyanobacteriota</taxon>
        <taxon>Cyanophyceae</taxon>
        <taxon>Acaryochloridales</taxon>
        <taxon>Acaryochloridaceae</taxon>
        <taxon>Acaryochloris</taxon>
        <taxon>Acaryochloris thomasi</taxon>
    </lineage>
</organism>
<name>A0A2W1JNZ6_9CYAN</name>
<sequence>MVISKIRQLILLLFAGLFIVLSWWGIYSAQIGVTSRSLTVEDIPMQLMTPQTAGQHPGVLIAHGFSGSKQLMLGYAYVLVHNGYGVLLWDLPGHGANTQPFVYESLQHSFDVSLSTLEQQPEIDPQRLAALGHSMGGGVALRGGIEHGDQLDAVVAISSTDAPVTPELPKNLNLQIGQWESYLAPYAERLLDQAGGASLDVSQGRGRSFKIIPAVEHATILFSDVSHQESLNWLNQTFGLTSMSTYKDRRMAWYGLHLLGWVVAIASALPTVIKPPSPPSKSWDSMPSPASPVPGPSQPLQRKATAARWSWGGLLFAPVIPIAFLKLLNRQTPIDNLGGLLIGGALGVWMLLAGLVWLGTVTAGGRAAIRKPTIKDLKVGAVGFAMLWLGLGALAQWVWLPWFLVPTRLLLWVAISVACIPWFLASSLVQHQAKRRRRLAWWLGQSLVFLVGLTGTIALLPSLGFLAIMLPVFPLLVALFSLVTAKAASPWGACLACAPIFSWLIVTPFPLV</sequence>
<keyword evidence="4" id="KW-0456">Lyase</keyword>
<evidence type="ECO:0000256" key="2">
    <source>
        <dbReference type="SAM" id="Phobius"/>
    </source>
</evidence>
<proteinExistence type="predicted"/>
<feature type="transmembrane region" description="Helical" evidence="2">
    <location>
        <begin position="340"/>
        <end position="358"/>
    </location>
</feature>
<dbReference type="EMBL" id="PQWO01000001">
    <property type="protein sequence ID" value="PZD75053.1"/>
    <property type="molecule type" value="Genomic_DNA"/>
</dbReference>
<keyword evidence="2" id="KW-0472">Membrane</keyword>
<feature type="region of interest" description="Disordered" evidence="1">
    <location>
        <begin position="277"/>
        <end position="300"/>
    </location>
</feature>
<dbReference type="Pfam" id="PF12146">
    <property type="entry name" value="Hydrolase_4"/>
    <property type="match status" value="1"/>
</dbReference>
<feature type="domain" description="Serine aminopeptidase S33" evidence="3">
    <location>
        <begin position="59"/>
        <end position="161"/>
    </location>
</feature>
<dbReference type="InterPro" id="IPR029058">
    <property type="entry name" value="AB_hydrolase_fold"/>
</dbReference>
<dbReference type="SUPFAM" id="SSF53474">
    <property type="entry name" value="alpha/beta-Hydrolases"/>
    <property type="match status" value="1"/>
</dbReference>
<feature type="transmembrane region" description="Helical" evidence="2">
    <location>
        <begin position="491"/>
        <end position="511"/>
    </location>
</feature>
<evidence type="ECO:0000256" key="1">
    <source>
        <dbReference type="SAM" id="MobiDB-lite"/>
    </source>
</evidence>
<keyword evidence="2" id="KW-0812">Transmembrane</keyword>
<accession>A0A2W1JNZ6</accession>
<feature type="transmembrane region" description="Helical" evidence="2">
    <location>
        <begin position="409"/>
        <end position="429"/>
    </location>
</feature>
<dbReference type="InterPro" id="IPR022742">
    <property type="entry name" value="Hydrolase_4"/>
</dbReference>
<protein>
    <submittedName>
        <fullName evidence="4">2-succinyl-6-hydroxy-2, 4-cyclohexadiene-1-carboxylate synthase</fullName>
        <ecNumber evidence="4">4.2.99.20</ecNumber>
    </submittedName>
</protein>
<feature type="transmembrane region" description="Helical" evidence="2">
    <location>
        <begin position="251"/>
        <end position="273"/>
    </location>
</feature>
<dbReference type="Proteomes" id="UP000248857">
    <property type="component" value="Unassembled WGS sequence"/>
</dbReference>
<dbReference type="PANTHER" id="PTHR22946">
    <property type="entry name" value="DIENELACTONE HYDROLASE DOMAIN-CONTAINING PROTEIN-RELATED"/>
    <property type="match status" value="1"/>
</dbReference>
<evidence type="ECO:0000313" key="5">
    <source>
        <dbReference type="Proteomes" id="UP000248857"/>
    </source>
</evidence>
<reference evidence="4 5" key="1">
    <citation type="journal article" date="2018" name="Sci. Rep.">
        <title>A novel species of the marine cyanobacterium Acaryochloris with a unique pigment content and lifestyle.</title>
        <authorList>
            <person name="Partensky F."/>
            <person name="Six C."/>
            <person name="Ratin M."/>
            <person name="Garczarek L."/>
            <person name="Vaulot D."/>
            <person name="Probert I."/>
            <person name="Calteau A."/>
            <person name="Gourvil P."/>
            <person name="Marie D."/>
            <person name="Grebert T."/>
            <person name="Bouchier C."/>
            <person name="Le Panse S."/>
            <person name="Gachenot M."/>
            <person name="Rodriguez F."/>
            <person name="Garrido J.L."/>
        </authorList>
    </citation>
    <scope>NUCLEOTIDE SEQUENCE [LARGE SCALE GENOMIC DNA]</scope>
    <source>
        <strain evidence="4 5">RCC1774</strain>
    </source>
</reference>
<comment type="caution">
    <text evidence="4">The sequence shown here is derived from an EMBL/GenBank/DDBJ whole genome shotgun (WGS) entry which is preliminary data.</text>
</comment>
<dbReference type="EC" id="4.2.99.20" evidence="4"/>
<dbReference type="InterPro" id="IPR050261">
    <property type="entry name" value="FrsA_esterase"/>
</dbReference>
<feature type="transmembrane region" description="Helical" evidence="2">
    <location>
        <begin position="465"/>
        <end position="484"/>
    </location>
</feature>
<dbReference type="Gene3D" id="3.40.50.1820">
    <property type="entry name" value="alpha/beta hydrolase"/>
    <property type="match status" value="1"/>
</dbReference>
<gene>
    <name evidence="4" type="primary">menH_2</name>
    <name evidence="4" type="ORF">C1752_00518</name>
</gene>
<keyword evidence="2" id="KW-1133">Transmembrane helix</keyword>
<keyword evidence="5" id="KW-1185">Reference proteome</keyword>
<feature type="transmembrane region" description="Helical" evidence="2">
    <location>
        <begin position="441"/>
        <end position="459"/>
    </location>
</feature>
<feature type="transmembrane region" description="Helical" evidence="2">
    <location>
        <begin position="379"/>
        <end position="403"/>
    </location>
</feature>